<comment type="caution">
    <text evidence="1">The sequence shown here is derived from an EMBL/GenBank/DDBJ whole genome shotgun (WGS) entry which is preliminary data.</text>
</comment>
<keyword evidence="2" id="KW-1185">Reference proteome</keyword>
<protein>
    <submittedName>
        <fullName evidence="1">Uncharacterized protein</fullName>
    </submittedName>
</protein>
<proteinExistence type="predicted"/>
<organism evidence="1 2">
    <name type="scientific">Pycnococcus provasolii</name>
    <dbReference type="NCBI Taxonomy" id="41880"/>
    <lineage>
        <taxon>Eukaryota</taxon>
        <taxon>Viridiplantae</taxon>
        <taxon>Chlorophyta</taxon>
        <taxon>Pseudoscourfieldiophyceae</taxon>
        <taxon>Pseudoscourfieldiales</taxon>
        <taxon>Pycnococcaceae</taxon>
        <taxon>Pycnococcus</taxon>
    </lineage>
</organism>
<name>A0A830HU45_9CHLO</name>
<dbReference type="AlphaFoldDB" id="A0A830HU45"/>
<sequence length="179" mass="21127">MSVSEHFFHNAVKIYIFTTIKSAKETSSLMRWIKLSLKCFHKQRWICSRRSILFRIRALMWPFIALFPGSRYIFESQTAADFGVINTAILRNIGRARPYSILRKWPLHQDVHNAATTQVTECIYLGWDSDRVTAEPGHIVYNKKTKRLISTDTVTFDADNVHHYMVRRKHLQEQNDINW</sequence>
<reference evidence="1" key="1">
    <citation type="submission" date="2020-10" db="EMBL/GenBank/DDBJ databases">
        <title>Unveiling of a novel bifunctional photoreceptor, Dualchrome1, isolated from a cosmopolitan green alga.</title>
        <authorList>
            <person name="Suzuki S."/>
            <person name="Kawachi M."/>
        </authorList>
    </citation>
    <scope>NUCLEOTIDE SEQUENCE</scope>
    <source>
        <strain evidence="1">NIES 2893</strain>
    </source>
</reference>
<dbReference type="EMBL" id="BNJQ01000028">
    <property type="protein sequence ID" value="GHP10213.1"/>
    <property type="molecule type" value="Genomic_DNA"/>
</dbReference>
<gene>
    <name evidence="1" type="ORF">PPROV_000894500</name>
</gene>
<accession>A0A830HU45</accession>
<evidence type="ECO:0000313" key="2">
    <source>
        <dbReference type="Proteomes" id="UP000660262"/>
    </source>
</evidence>
<dbReference type="Proteomes" id="UP000660262">
    <property type="component" value="Unassembled WGS sequence"/>
</dbReference>
<evidence type="ECO:0000313" key="1">
    <source>
        <dbReference type="EMBL" id="GHP10213.1"/>
    </source>
</evidence>